<feature type="transmembrane region" description="Helical" evidence="5">
    <location>
        <begin position="291"/>
        <end position="310"/>
    </location>
</feature>
<feature type="domain" description="Major facilitator superfamily (MFS) profile" evidence="6">
    <location>
        <begin position="21"/>
        <end position="432"/>
    </location>
</feature>
<evidence type="ECO:0000256" key="5">
    <source>
        <dbReference type="SAM" id="Phobius"/>
    </source>
</evidence>
<keyword evidence="4 5" id="KW-0472">Membrane</keyword>
<dbReference type="RefSeq" id="WP_073324058.1">
    <property type="nucleotide sequence ID" value="NZ_FQWD01000005.1"/>
</dbReference>
<dbReference type="SUPFAM" id="SSF103473">
    <property type="entry name" value="MFS general substrate transporter"/>
    <property type="match status" value="1"/>
</dbReference>
<reference evidence="8" key="1">
    <citation type="submission" date="2016-11" db="EMBL/GenBank/DDBJ databases">
        <authorList>
            <person name="Varghese N."/>
            <person name="Submissions S."/>
        </authorList>
    </citation>
    <scope>NUCLEOTIDE SEQUENCE [LARGE SCALE GENOMIC DNA]</scope>
    <source>
        <strain evidence="8">CGMCC 1.8995</strain>
    </source>
</reference>
<gene>
    <name evidence="7" type="ORF">SAMN05216361_3099</name>
</gene>
<evidence type="ECO:0000259" key="6">
    <source>
        <dbReference type="PROSITE" id="PS50850"/>
    </source>
</evidence>
<evidence type="ECO:0000256" key="3">
    <source>
        <dbReference type="ARBA" id="ARBA00022989"/>
    </source>
</evidence>
<protein>
    <submittedName>
        <fullName evidence="7">Benzoate transport</fullName>
    </submittedName>
</protein>
<dbReference type="GO" id="GO:0005886">
    <property type="term" value="C:plasma membrane"/>
    <property type="evidence" value="ECO:0007669"/>
    <property type="project" value="TreeGrafter"/>
</dbReference>
<dbReference type="Pfam" id="PF07690">
    <property type="entry name" value="MFS_1"/>
    <property type="match status" value="1"/>
</dbReference>
<dbReference type="InterPro" id="IPR005829">
    <property type="entry name" value="Sugar_transporter_CS"/>
</dbReference>
<keyword evidence="2 5" id="KW-0812">Transmembrane</keyword>
<feature type="transmembrane region" description="Helical" evidence="5">
    <location>
        <begin position="55"/>
        <end position="75"/>
    </location>
</feature>
<keyword evidence="3 5" id="KW-1133">Transmembrane helix</keyword>
<dbReference type="InterPro" id="IPR011701">
    <property type="entry name" value="MFS"/>
</dbReference>
<evidence type="ECO:0000256" key="2">
    <source>
        <dbReference type="ARBA" id="ARBA00022692"/>
    </source>
</evidence>
<dbReference type="PROSITE" id="PS50850">
    <property type="entry name" value="MFS"/>
    <property type="match status" value="1"/>
</dbReference>
<dbReference type="Gene3D" id="1.20.1250.20">
    <property type="entry name" value="MFS general substrate transporter like domains"/>
    <property type="match status" value="1"/>
</dbReference>
<feature type="transmembrane region" description="Helical" evidence="5">
    <location>
        <begin position="341"/>
        <end position="365"/>
    </location>
</feature>
<proteinExistence type="predicted"/>
<keyword evidence="8" id="KW-1185">Reference proteome</keyword>
<dbReference type="PROSITE" id="PS00217">
    <property type="entry name" value="SUGAR_TRANSPORT_2"/>
    <property type="match status" value="1"/>
</dbReference>
<dbReference type="AlphaFoldDB" id="A0A1M5N766"/>
<sequence>MSTNPKQQIDQSEIKGFQLFVILMCILLNALDGFDVLAISFASPGIASDWNVSRGALGIVLSMELVGMAIGSISLGNLADRLGRRPTILLCLSLMTIGMGACAFVNSLNYLLVFRFLTGLGVGGMLASTNALVAEFANAKYRNLAVILMATGYPIGAIVGGYISTELLALYNWKVIFVFGGAVTGSFLVICWLLLPESIDFLASRRPQNALQRINKILQRIGHNPIASLPKLENQQASSGFSTLITNNLRAVTGLLVIAYFAQIMTFYYILKWIPKIVVDMGYEPTSAGTVLVWANVGGAVGSLIFGVIASRLKLRPLLIAIMLCAFVMVSVFGLGPQTLLQLSVVSAATGFFTNSAVVGLYALMAQSFPAEVRASGTGVVIGIGRGGAALGPIVAGYLFQSGYGLFDVSVAMGFGAVVAAIAIFSLGPVLKKYQLSSQV</sequence>
<organism evidence="7 8">
    <name type="scientific">Marisediminitalea aggregata</name>
    <dbReference type="NCBI Taxonomy" id="634436"/>
    <lineage>
        <taxon>Bacteria</taxon>
        <taxon>Pseudomonadati</taxon>
        <taxon>Pseudomonadota</taxon>
        <taxon>Gammaproteobacteria</taxon>
        <taxon>Alteromonadales</taxon>
        <taxon>Alteromonadaceae</taxon>
        <taxon>Marisediminitalea</taxon>
    </lineage>
</organism>
<feature type="transmembrane region" description="Helical" evidence="5">
    <location>
        <begin position="317"/>
        <end position="335"/>
    </location>
</feature>
<dbReference type="OrthoDB" id="5858672at2"/>
<dbReference type="EMBL" id="FQWD01000005">
    <property type="protein sequence ID" value="SHG85282.1"/>
    <property type="molecule type" value="Genomic_DNA"/>
</dbReference>
<feature type="transmembrane region" description="Helical" evidence="5">
    <location>
        <begin position="251"/>
        <end position="271"/>
    </location>
</feature>
<evidence type="ECO:0000313" key="8">
    <source>
        <dbReference type="Proteomes" id="UP000184520"/>
    </source>
</evidence>
<feature type="transmembrane region" description="Helical" evidence="5">
    <location>
        <begin position="112"/>
        <end position="132"/>
    </location>
</feature>
<evidence type="ECO:0000256" key="1">
    <source>
        <dbReference type="ARBA" id="ARBA00004141"/>
    </source>
</evidence>
<feature type="transmembrane region" description="Helical" evidence="5">
    <location>
        <begin position="377"/>
        <end position="400"/>
    </location>
</feature>
<feature type="transmembrane region" description="Helical" evidence="5">
    <location>
        <begin position="144"/>
        <end position="163"/>
    </location>
</feature>
<dbReference type="PANTHER" id="PTHR23508:SF10">
    <property type="entry name" value="CARBOXYLIC ACID TRANSPORTER PROTEIN HOMOLOG"/>
    <property type="match status" value="1"/>
</dbReference>
<evidence type="ECO:0000313" key="7">
    <source>
        <dbReference type="EMBL" id="SHG85282.1"/>
    </source>
</evidence>
<dbReference type="Proteomes" id="UP000184520">
    <property type="component" value="Unassembled WGS sequence"/>
</dbReference>
<feature type="transmembrane region" description="Helical" evidence="5">
    <location>
        <begin position="412"/>
        <end position="431"/>
    </location>
</feature>
<dbReference type="PANTHER" id="PTHR23508">
    <property type="entry name" value="CARBOXYLIC ACID TRANSPORTER PROTEIN HOMOLOG"/>
    <property type="match status" value="1"/>
</dbReference>
<feature type="transmembrane region" description="Helical" evidence="5">
    <location>
        <begin position="20"/>
        <end position="43"/>
    </location>
</feature>
<accession>A0A1M5N766</accession>
<name>A0A1M5N766_9ALTE</name>
<comment type="subcellular location">
    <subcellularLocation>
        <location evidence="1">Membrane</location>
        <topology evidence="1">Multi-pass membrane protein</topology>
    </subcellularLocation>
</comment>
<feature type="transmembrane region" description="Helical" evidence="5">
    <location>
        <begin position="87"/>
        <end position="106"/>
    </location>
</feature>
<dbReference type="InterPro" id="IPR036259">
    <property type="entry name" value="MFS_trans_sf"/>
</dbReference>
<dbReference type="InterPro" id="IPR020846">
    <property type="entry name" value="MFS_dom"/>
</dbReference>
<feature type="transmembrane region" description="Helical" evidence="5">
    <location>
        <begin position="175"/>
        <end position="195"/>
    </location>
</feature>
<evidence type="ECO:0000256" key="4">
    <source>
        <dbReference type="ARBA" id="ARBA00023136"/>
    </source>
</evidence>
<dbReference type="STRING" id="634436.SAMN05216361_3099"/>
<dbReference type="GO" id="GO:0046943">
    <property type="term" value="F:carboxylic acid transmembrane transporter activity"/>
    <property type="evidence" value="ECO:0007669"/>
    <property type="project" value="TreeGrafter"/>
</dbReference>